<dbReference type="InterPro" id="IPR013785">
    <property type="entry name" value="Aldolase_TIM"/>
</dbReference>
<comment type="caution">
    <text evidence="1">The sequence shown here is derived from an EMBL/GenBank/DDBJ whole genome shotgun (WGS) entry which is preliminary data.</text>
</comment>
<dbReference type="AlphaFoldDB" id="A0A940ID77"/>
<reference evidence="1" key="1">
    <citation type="submission" date="2020-10" db="EMBL/GenBank/DDBJ databases">
        <authorList>
            <person name="Gilroy R."/>
        </authorList>
    </citation>
    <scope>NUCLEOTIDE SEQUENCE</scope>
    <source>
        <strain evidence="1">517</strain>
    </source>
</reference>
<name>A0A940ID77_9FIRM</name>
<reference evidence="1" key="2">
    <citation type="journal article" date="2021" name="PeerJ">
        <title>Extensive microbial diversity within the chicken gut microbiome revealed by metagenomics and culture.</title>
        <authorList>
            <person name="Gilroy R."/>
            <person name="Ravi A."/>
            <person name="Getino M."/>
            <person name="Pursley I."/>
            <person name="Horton D.L."/>
            <person name="Alikhan N.F."/>
            <person name="Baker D."/>
            <person name="Gharbi K."/>
            <person name="Hall N."/>
            <person name="Watson M."/>
            <person name="Adriaenssens E.M."/>
            <person name="Foster-Nyarko E."/>
            <person name="Jarju S."/>
            <person name="Secka A."/>
            <person name="Antonio M."/>
            <person name="Oren A."/>
            <person name="Chaudhuri R.R."/>
            <person name="La Ragione R."/>
            <person name="Hildebrand F."/>
            <person name="Pallen M.J."/>
        </authorList>
    </citation>
    <scope>NUCLEOTIDE SEQUENCE</scope>
    <source>
        <strain evidence="1">517</strain>
    </source>
</reference>
<gene>
    <name evidence="1" type="ORF">IAB16_03420</name>
</gene>
<dbReference type="EMBL" id="JADINF010000081">
    <property type="protein sequence ID" value="MBO8424048.1"/>
    <property type="molecule type" value="Genomic_DNA"/>
</dbReference>
<evidence type="ECO:0000313" key="2">
    <source>
        <dbReference type="Proteomes" id="UP000727857"/>
    </source>
</evidence>
<dbReference type="SUPFAM" id="SSF102114">
    <property type="entry name" value="Radical SAM enzymes"/>
    <property type="match status" value="1"/>
</dbReference>
<dbReference type="NCBIfam" id="TIGR04085">
    <property type="entry name" value="rSAM_more_4Fe4S"/>
    <property type="match status" value="1"/>
</dbReference>
<dbReference type="Proteomes" id="UP000727857">
    <property type="component" value="Unassembled WGS sequence"/>
</dbReference>
<dbReference type="InterPro" id="IPR058240">
    <property type="entry name" value="rSAM_sf"/>
</dbReference>
<organism evidence="1 2">
    <name type="scientific">Candidatus Stercoripulliclostridium pullicola</name>
    <dbReference type="NCBI Taxonomy" id="2840953"/>
    <lineage>
        <taxon>Bacteria</taxon>
        <taxon>Bacillati</taxon>
        <taxon>Bacillota</taxon>
        <taxon>Clostridia</taxon>
        <taxon>Eubacteriales</taxon>
        <taxon>Candidatus Stercoripulliclostridium</taxon>
    </lineage>
</organism>
<feature type="non-terminal residue" evidence="1">
    <location>
        <position position="1"/>
    </location>
</feature>
<accession>A0A940ID77</accession>
<proteinExistence type="predicted"/>
<protein>
    <submittedName>
        <fullName evidence="1">SPASM domain-containing protein</fullName>
    </submittedName>
</protein>
<sequence length="80" mass="9234">YCLDEYSLGNVKSGNFATFAANPKAQAFIKESMILSEKCKACKYFALCRNGCKRERLDVDKCSAYKKFFERNLDKLLKMK</sequence>
<evidence type="ECO:0000313" key="1">
    <source>
        <dbReference type="EMBL" id="MBO8424048.1"/>
    </source>
</evidence>
<dbReference type="InterPro" id="IPR023885">
    <property type="entry name" value="4Fe4S-binding_SPASM_dom"/>
</dbReference>
<dbReference type="Gene3D" id="3.20.20.70">
    <property type="entry name" value="Aldolase class I"/>
    <property type="match status" value="1"/>
</dbReference>